<feature type="repeat" description="TPR" evidence="3">
    <location>
        <begin position="544"/>
        <end position="577"/>
    </location>
</feature>
<dbReference type="Proteomes" id="UP000663845">
    <property type="component" value="Unassembled WGS sequence"/>
</dbReference>
<dbReference type="GO" id="GO:0005576">
    <property type="term" value="C:extracellular region"/>
    <property type="evidence" value="ECO:0007669"/>
    <property type="project" value="InterPro"/>
</dbReference>
<dbReference type="SMART" id="SM00028">
    <property type="entry name" value="TPR"/>
    <property type="match status" value="9"/>
</dbReference>
<sequence>MDKKSSTTFTFDESSRTRSHRSRNAQTFQNYHLVWLYESIDDPNNDIYSNVIIKLHGVINTINTFTDVDECINFITDDEEKKIVMIIPGSLCQIIVPIVQDIPQVHCIYIYSEYKEKYEKCIEGWYKVQLVFTDIIKFCETLKQTAQDCIQDLVSISFIEKDEILNSDLDTLDSSFMYSIILKEILLTIDFKQKHIDEFLTFYRERPVCDLDELMTIKELSEKYNQYRPIWWYTKSGALCSMINRGLREMQVDFIIKSGFFVRDLQNDIVALHSQQNTVEHGSSLMTVYRGQALSQKDFDKLKNTQGGLISFNNFLSTSLDKVVATGFAMSAKNDTYQLSALFTITIDSLKSSSPFANLKHISYYNDEEEILFSMHSIFRIGQIKQIEGYECLWEVNLTSTCDTDPQLHALTKRIQEETASDYSGWYRLGQLMVQLGQFDKANELYEKLLTQTTDSSEQGHLYYQLGSVKMYQGEYVKAIKFYEDTLEIHNNVVPLYNNEVAGSYNSIGLAYDNLNEATKALAYYEKAEKIARETLPEDDPRLYSFNNNIGSVYSKMGEYQKALSYYGKAHEFLQKTLPANHINFATFYNNTGWIYNRMGEYTNALTQYEKAHEILRKTLPSNHLQLAVSYNSLGSIYDEMCEYSKALEYYKKVLEIVEITLPNHPLLAVTYNNIGVAYKNMGELSQSLLYLEKAFEIRQKTLPANHPDLASSYNNIGAVYQNMDKHSESLTYLEKALEIRQAVLPENHPSLASTYNSIGNAYYFTNEYSKALSYYERALNIYQHSSCPNHPAIEKIKESIAAVKNKL</sequence>
<dbReference type="SUPFAM" id="SSF56399">
    <property type="entry name" value="ADP-ribosylation"/>
    <property type="match status" value="1"/>
</dbReference>
<dbReference type="Pfam" id="PF13424">
    <property type="entry name" value="TPR_12"/>
    <property type="match status" value="3"/>
</dbReference>
<keyword evidence="1" id="KW-0677">Repeat</keyword>
<dbReference type="EMBL" id="CAJOAZ010003242">
    <property type="protein sequence ID" value="CAF3994726.1"/>
    <property type="molecule type" value="Genomic_DNA"/>
</dbReference>
<dbReference type="Proteomes" id="UP000663844">
    <property type="component" value="Unassembled WGS sequence"/>
</dbReference>
<comment type="caution">
    <text evidence="5">The sequence shown here is derived from an EMBL/GenBank/DDBJ whole genome shotgun (WGS) entry which is preliminary data.</text>
</comment>
<dbReference type="InterPro" id="IPR019734">
    <property type="entry name" value="TPR_rpt"/>
</dbReference>
<keyword evidence="2 3" id="KW-0802">TPR repeat</keyword>
<accession>A0A814ACV3</accession>
<name>A0A814ACV3_9BILA</name>
<feature type="repeat" description="TPR" evidence="3">
    <location>
        <begin position="628"/>
        <end position="661"/>
    </location>
</feature>
<dbReference type="AlphaFoldDB" id="A0A814ACV3"/>
<proteinExistence type="predicted"/>
<dbReference type="Gene3D" id="3.90.176.10">
    <property type="entry name" value="Toxin ADP-ribosyltransferase, Chain A, domain 1"/>
    <property type="match status" value="1"/>
</dbReference>
<feature type="repeat" description="TPR" evidence="3">
    <location>
        <begin position="753"/>
        <end position="786"/>
    </location>
</feature>
<dbReference type="PRINTS" id="PR00381">
    <property type="entry name" value="KINESINLIGHT"/>
</dbReference>
<dbReference type="EMBL" id="CAJNOG010000082">
    <property type="protein sequence ID" value="CAF0910430.1"/>
    <property type="molecule type" value="Genomic_DNA"/>
</dbReference>
<feature type="repeat" description="TPR" evidence="3">
    <location>
        <begin position="423"/>
        <end position="456"/>
    </location>
</feature>
<feature type="repeat" description="TPR" evidence="3">
    <location>
        <begin position="460"/>
        <end position="493"/>
    </location>
</feature>
<dbReference type="InterPro" id="IPR011990">
    <property type="entry name" value="TPR-like_helical_dom_sf"/>
</dbReference>
<feature type="domain" description="ADP ribosyltransferase" evidence="4">
    <location>
        <begin position="225"/>
        <end position="388"/>
    </location>
</feature>
<evidence type="ECO:0000313" key="6">
    <source>
        <dbReference type="EMBL" id="CAF3994726.1"/>
    </source>
</evidence>
<evidence type="ECO:0000313" key="5">
    <source>
        <dbReference type="EMBL" id="CAF0910430.1"/>
    </source>
</evidence>
<evidence type="ECO:0000256" key="1">
    <source>
        <dbReference type="ARBA" id="ARBA00022737"/>
    </source>
</evidence>
<dbReference type="PROSITE" id="PS50293">
    <property type="entry name" value="TPR_REGION"/>
    <property type="match status" value="2"/>
</dbReference>
<dbReference type="Gene3D" id="1.25.40.10">
    <property type="entry name" value="Tetratricopeptide repeat domain"/>
    <property type="match status" value="3"/>
</dbReference>
<dbReference type="SUPFAM" id="SSF48452">
    <property type="entry name" value="TPR-like"/>
    <property type="match status" value="3"/>
</dbReference>
<dbReference type="PROSITE" id="PS50005">
    <property type="entry name" value="TPR"/>
    <property type="match status" value="9"/>
</dbReference>
<evidence type="ECO:0000256" key="3">
    <source>
        <dbReference type="PROSITE-ProRule" id="PRU00339"/>
    </source>
</evidence>
<reference evidence="5" key="1">
    <citation type="submission" date="2021-02" db="EMBL/GenBank/DDBJ databases">
        <authorList>
            <person name="Nowell W R."/>
        </authorList>
    </citation>
    <scope>NUCLEOTIDE SEQUENCE</scope>
</reference>
<protein>
    <recommendedName>
        <fullName evidence="4">ADP ribosyltransferase domain-containing protein</fullName>
    </recommendedName>
</protein>
<dbReference type="PANTHER" id="PTHR45641">
    <property type="entry name" value="TETRATRICOPEPTIDE REPEAT PROTEIN (AFU_ORTHOLOGUE AFUA_6G03870)"/>
    <property type="match status" value="1"/>
</dbReference>
<evidence type="ECO:0000256" key="2">
    <source>
        <dbReference type="ARBA" id="ARBA00022803"/>
    </source>
</evidence>
<dbReference type="Pfam" id="PF13174">
    <property type="entry name" value="TPR_6"/>
    <property type="match status" value="1"/>
</dbReference>
<dbReference type="Pfam" id="PF13374">
    <property type="entry name" value="TPR_10"/>
    <property type="match status" value="1"/>
</dbReference>
<dbReference type="Pfam" id="PF13181">
    <property type="entry name" value="TPR_8"/>
    <property type="match status" value="1"/>
</dbReference>
<dbReference type="Pfam" id="PF03496">
    <property type="entry name" value="ADPrib_exo_Tox"/>
    <property type="match status" value="1"/>
</dbReference>
<feature type="repeat" description="TPR" evidence="3">
    <location>
        <begin position="586"/>
        <end position="619"/>
    </location>
</feature>
<dbReference type="InterPro" id="IPR003540">
    <property type="entry name" value="ADP-ribosyltransferase"/>
</dbReference>
<feature type="repeat" description="TPR" evidence="3">
    <location>
        <begin position="711"/>
        <end position="744"/>
    </location>
</feature>
<evidence type="ECO:0000259" key="4">
    <source>
        <dbReference type="Pfam" id="PF03496"/>
    </source>
</evidence>
<dbReference type="PROSITE" id="PS51996">
    <property type="entry name" value="TR_MART"/>
    <property type="match status" value="1"/>
</dbReference>
<gene>
    <name evidence="5" type="ORF">JYZ213_LOCUS11049</name>
    <name evidence="6" type="ORF">OXD698_LOCUS29160</name>
</gene>
<evidence type="ECO:0000313" key="7">
    <source>
        <dbReference type="Proteomes" id="UP000663845"/>
    </source>
</evidence>
<organism evidence="5 7">
    <name type="scientific">Adineta steineri</name>
    <dbReference type="NCBI Taxonomy" id="433720"/>
    <lineage>
        <taxon>Eukaryota</taxon>
        <taxon>Metazoa</taxon>
        <taxon>Spiralia</taxon>
        <taxon>Gnathifera</taxon>
        <taxon>Rotifera</taxon>
        <taxon>Eurotatoria</taxon>
        <taxon>Bdelloidea</taxon>
        <taxon>Adinetida</taxon>
        <taxon>Adinetidae</taxon>
        <taxon>Adineta</taxon>
    </lineage>
</organism>
<feature type="repeat" description="TPR" evidence="3">
    <location>
        <begin position="502"/>
        <end position="535"/>
    </location>
</feature>
<feature type="repeat" description="TPR" evidence="3">
    <location>
        <begin position="669"/>
        <end position="702"/>
    </location>
</feature>
<dbReference type="PANTHER" id="PTHR45641:SF1">
    <property type="entry name" value="AAA+ ATPASE DOMAIN-CONTAINING PROTEIN"/>
    <property type="match status" value="1"/>
</dbReference>